<reference evidence="1 2" key="1">
    <citation type="submission" date="2019-01" db="EMBL/GenBank/DDBJ databases">
        <authorList>
            <person name="Brito A."/>
        </authorList>
    </citation>
    <scope>NUCLEOTIDE SEQUENCE [LARGE SCALE GENOMIC DNA]</scope>
    <source>
        <strain evidence="1">1</strain>
    </source>
</reference>
<organism evidence="1 2">
    <name type="scientific">Hyella patelloides LEGE 07179</name>
    <dbReference type="NCBI Taxonomy" id="945734"/>
    <lineage>
        <taxon>Bacteria</taxon>
        <taxon>Bacillati</taxon>
        <taxon>Cyanobacteriota</taxon>
        <taxon>Cyanophyceae</taxon>
        <taxon>Pleurocapsales</taxon>
        <taxon>Hyellaceae</taxon>
        <taxon>Hyella</taxon>
    </lineage>
</organism>
<evidence type="ECO:0000313" key="1">
    <source>
        <dbReference type="EMBL" id="VEP15510.1"/>
    </source>
</evidence>
<dbReference type="Proteomes" id="UP000320055">
    <property type="component" value="Unassembled WGS sequence"/>
</dbReference>
<protein>
    <submittedName>
        <fullName evidence="1">Uncharacterized protein</fullName>
    </submittedName>
</protein>
<gene>
    <name evidence="1" type="ORF">H1P_340036</name>
</gene>
<proteinExistence type="predicted"/>
<dbReference type="EMBL" id="CAACVJ010000268">
    <property type="protein sequence ID" value="VEP15510.1"/>
    <property type="molecule type" value="Genomic_DNA"/>
</dbReference>
<accession>A0A563VVS7</accession>
<sequence length="84" mass="9001">MSEFNIEVNFTDGNLTVSQQAVFADAAERWSEIIVEDLPDVGQIDDLLIDASAPFIDGNGGILGQAGPTAIRRFGSSLPYRGVM</sequence>
<dbReference type="RefSeq" id="WP_222426971.1">
    <property type="nucleotide sequence ID" value="NZ_LR213794.1"/>
</dbReference>
<dbReference type="AlphaFoldDB" id="A0A563VVS7"/>
<name>A0A563VVS7_9CYAN</name>
<evidence type="ECO:0000313" key="2">
    <source>
        <dbReference type="Proteomes" id="UP000320055"/>
    </source>
</evidence>
<keyword evidence="2" id="KW-1185">Reference proteome</keyword>